<name>A0A915IVC6_ROMCU</name>
<evidence type="ECO:0000313" key="1">
    <source>
        <dbReference type="Proteomes" id="UP000887565"/>
    </source>
</evidence>
<evidence type="ECO:0000313" key="2">
    <source>
        <dbReference type="WBParaSite" id="nRc.2.0.1.t17772-RA"/>
    </source>
</evidence>
<reference evidence="2" key="1">
    <citation type="submission" date="2022-11" db="UniProtKB">
        <authorList>
            <consortium name="WormBaseParasite"/>
        </authorList>
    </citation>
    <scope>IDENTIFICATION</scope>
</reference>
<dbReference type="WBParaSite" id="nRc.2.0.1.t17772-RA">
    <property type="protein sequence ID" value="nRc.2.0.1.t17772-RA"/>
    <property type="gene ID" value="nRc.2.0.1.g17772"/>
</dbReference>
<dbReference type="AlphaFoldDB" id="A0A915IVC6"/>
<organism evidence="1 2">
    <name type="scientific">Romanomermis culicivorax</name>
    <name type="common">Nematode worm</name>
    <dbReference type="NCBI Taxonomy" id="13658"/>
    <lineage>
        <taxon>Eukaryota</taxon>
        <taxon>Metazoa</taxon>
        <taxon>Ecdysozoa</taxon>
        <taxon>Nematoda</taxon>
        <taxon>Enoplea</taxon>
        <taxon>Dorylaimia</taxon>
        <taxon>Mermithida</taxon>
        <taxon>Mermithoidea</taxon>
        <taxon>Mermithidae</taxon>
        <taxon>Romanomermis</taxon>
    </lineage>
</organism>
<proteinExistence type="predicted"/>
<sequence>MQCVSSACSESKSLKTLFERVLWGNTQRKECEDANYDDHQRCVNEKFRCWSKQMCSGDNHV</sequence>
<keyword evidence="1" id="KW-1185">Reference proteome</keyword>
<protein>
    <submittedName>
        <fullName evidence="2">Uncharacterized protein</fullName>
    </submittedName>
</protein>
<accession>A0A915IVC6</accession>
<dbReference type="Proteomes" id="UP000887565">
    <property type="component" value="Unplaced"/>
</dbReference>